<protein>
    <submittedName>
        <fullName evidence="1">Uncharacterized protein</fullName>
    </submittedName>
</protein>
<organism evidence="1 4">
    <name type="scientific">Adineta steineri</name>
    <dbReference type="NCBI Taxonomy" id="433720"/>
    <lineage>
        <taxon>Eukaryota</taxon>
        <taxon>Metazoa</taxon>
        <taxon>Spiralia</taxon>
        <taxon>Gnathifera</taxon>
        <taxon>Rotifera</taxon>
        <taxon>Eurotatoria</taxon>
        <taxon>Bdelloidea</taxon>
        <taxon>Adinetida</taxon>
        <taxon>Adinetidae</taxon>
        <taxon>Adineta</taxon>
    </lineage>
</organism>
<reference evidence="1" key="1">
    <citation type="submission" date="2021-02" db="EMBL/GenBank/DDBJ databases">
        <authorList>
            <person name="Nowell W R."/>
        </authorList>
    </citation>
    <scope>NUCLEOTIDE SEQUENCE</scope>
</reference>
<evidence type="ECO:0000313" key="2">
    <source>
        <dbReference type="EMBL" id="CAF1658537.1"/>
    </source>
</evidence>
<feature type="non-terminal residue" evidence="1">
    <location>
        <position position="34"/>
    </location>
</feature>
<dbReference type="EMBL" id="CAJNOI010004367">
    <property type="protein sequence ID" value="CAF1543741.1"/>
    <property type="molecule type" value="Genomic_DNA"/>
</dbReference>
<gene>
    <name evidence="1" type="ORF">BJG266_LOCUS45751</name>
    <name evidence="2" type="ORF">QVE165_LOCUS62775</name>
</gene>
<evidence type="ECO:0000313" key="3">
    <source>
        <dbReference type="Proteomes" id="UP000663832"/>
    </source>
</evidence>
<accession>A0A815WIP5</accession>
<dbReference type="AlphaFoldDB" id="A0A815WIP5"/>
<proteinExistence type="predicted"/>
<name>A0A815WIP5_9BILA</name>
<sequence>MGLEMAISSSFGVKGIADIEVTMKVNLESEITES</sequence>
<evidence type="ECO:0000313" key="1">
    <source>
        <dbReference type="EMBL" id="CAF1543741.1"/>
    </source>
</evidence>
<dbReference type="Proteomes" id="UP000663832">
    <property type="component" value="Unassembled WGS sequence"/>
</dbReference>
<dbReference type="EMBL" id="CAJNOM010004755">
    <property type="protein sequence ID" value="CAF1658537.1"/>
    <property type="molecule type" value="Genomic_DNA"/>
</dbReference>
<comment type="caution">
    <text evidence="1">The sequence shown here is derived from an EMBL/GenBank/DDBJ whole genome shotgun (WGS) entry which is preliminary data.</text>
</comment>
<evidence type="ECO:0000313" key="4">
    <source>
        <dbReference type="Proteomes" id="UP000663877"/>
    </source>
</evidence>
<keyword evidence="3" id="KW-1185">Reference proteome</keyword>
<dbReference type="Proteomes" id="UP000663877">
    <property type="component" value="Unassembled WGS sequence"/>
</dbReference>